<feature type="domain" description="Thioesterase" evidence="3">
    <location>
        <begin position="65"/>
        <end position="135"/>
    </location>
</feature>
<sequence length="153" mass="16614">MSDTQILNDLLHTAHTRLLNDEELEKLNSVNGGFAEFIGLTFERVGPAEARARLTVSPQHHQPWGVANGGLYCTIAETVASIASVAAADAPAMGVNNSTDFIKATEKGELEAVATPIQLGKRTHVWNVDIRQDNTLIARTTLRTMILSEHNRG</sequence>
<proteinExistence type="inferred from homology"/>
<dbReference type="PANTHER" id="PTHR43240:SF5">
    <property type="entry name" value="1,4-DIHYDROXY-2-NAPHTHOYL-COA THIOESTERASE 1"/>
    <property type="match status" value="1"/>
</dbReference>
<evidence type="ECO:0000313" key="5">
    <source>
        <dbReference type="Proteomes" id="UP000270649"/>
    </source>
</evidence>
<evidence type="ECO:0000256" key="2">
    <source>
        <dbReference type="ARBA" id="ARBA00022801"/>
    </source>
</evidence>
<name>A0A3M0GSU6_9CORY</name>
<organism evidence="4 5">
    <name type="scientific">Corynebacterium macginleyi</name>
    <dbReference type="NCBI Taxonomy" id="38290"/>
    <lineage>
        <taxon>Bacteria</taxon>
        <taxon>Bacillati</taxon>
        <taxon>Actinomycetota</taxon>
        <taxon>Actinomycetes</taxon>
        <taxon>Mycobacteriales</taxon>
        <taxon>Corynebacteriaceae</taxon>
        <taxon>Corynebacterium</taxon>
    </lineage>
</organism>
<dbReference type="CDD" id="cd03443">
    <property type="entry name" value="PaaI_thioesterase"/>
    <property type="match status" value="1"/>
</dbReference>
<evidence type="ECO:0000256" key="1">
    <source>
        <dbReference type="ARBA" id="ARBA00008324"/>
    </source>
</evidence>
<dbReference type="InterPro" id="IPR003736">
    <property type="entry name" value="PAAI_dom"/>
</dbReference>
<comment type="caution">
    <text evidence="4">The sequence shown here is derived from an EMBL/GenBank/DDBJ whole genome shotgun (WGS) entry which is preliminary data.</text>
</comment>
<gene>
    <name evidence="4" type="ORF">D9543_06820</name>
</gene>
<dbReference type="GO" id="GO:0061522">
    <property type="term" value="F:1,4-dihydroxy-2-naphthoyl-CoA thioesterase activity"/>
    <property type="evidence" value="ECO:0007669"/>
    <property type="project" value="TreeGrafter"/>
</dbReference>
<keyword evidence="2" id="KW-0378">Hydrolase</keyword>
<dbReference type="Pfam" id="PF03061">
    <property type="entry name" value="4HBT"/>
    <property type="match status" value="1"/>
</dbReference>
<dbReference type="InterPro" id="IPR029069">
    <property type="entry name" value="HotDog_dom_sf"/>
</dbReference>
<comment type="similarity">
    <text evidence="1">Belongs to the thioesterase PaaI family.</text>
</comment>
<dbReference type="InterPro" id="IPR006683">
    <property type="entry name" value="Thioestr_dom"/>
</dbReference>
<protein>
    <submittedName>
        <fullName evidence="4">PaaI family thioesterase</fullName>
    </submittedName>
</protein>
<dbReference type="EMBL" id="REGC01000007">
    <property type="protein sequence ID" value="RMB60396.1"/>
    <property type="molecule type" value="Genomic_DNA"/>
</dbReference>
<dbReference type="AlphaFoldDB" id="A0A3M0GSU6"/>
<dbReference type="NCBIfam" id="TIGR00369">
    <property type="entry name" value="unchar_dom_1"/>
    <property type="match status" value="1"/>
</dbReference>
<dbReference type="RefSeq" id="WP_121927866.1">
    <property type="nucleotide sequence ID" value="NZ_JAACBY010000035.1"/>
</dbReference>
<accession>A0A3M0GSU6</accession>
<evidence type="ECO:0000313" key="4">
    <source>
        <dbReference type="EMBL" id="RMB60396.1"/>
    </source>
</evidence>
<dbReference type="GO" id="GO:0005829">
    <property type="term" value="C:cytosol"/>
    <property type="evidence" value="ECO:0007669"/>
    <property type="project" value="TreeGrafter"/>
</dbReference>
<evidence type="ECO:0000259" key="3">
    <source>
        <dbReference type="Pfam" id="PF03061"/>
    </source>
</evidence>
<reference evidence="4 5" key="1">
    <citation type="submission" date="2018-10" db="EMBL/GenBank/DDBJ databases">
        <title>Corynebacterium macginleyi genome sequencing and assembly of the type strain and two clinical samples.</title>
        <authorList>
            <person name="Bernier A.-M."/>
            <person name="Bernard K."/>
        </authorList>
    </citation>
    <scope>NUCLEOTIDE SEQUENCE [LARGE SCALE GENOMIC DNA]</scope>
    <source>
        <strain evidence="4 5">NML 120205</strain>
    </source>
</reference>
<dbReference type="Proteomes" id="UP000270649">
    <property type="component" value="Unassembled WGS sequence"/>
</dbReference>
<dbReference type="PANTHER" id="PTHR43240">
    <property type="entry name" value="1,4-DIHYDROXY-2-NAPHTHOYL-COA THIOESTERASE 1"/>
    <property type="match status" value="1"/>
</dbReference>
<dbReference type="SUPFAM" id="SSF54637">
    <property type="entry name" value="Thioesterase/thiol ester dehydrase-isomerase"/>
    <property type="match status" value="1"/>
</dbReference>
<dbReference type="Gene3D" id="3.10.129.10">
    <property type="entry name" value="Hotdog Thioesterase"/>
    <property type="match status" value="1"/>
</dbReference>